<proteinExistence type="predicted"/>
<name>A0ABS6XIM1_9SPHN</name>
<dbReference type="RefSeq" id="WP_219237158.1">
    <property type="nucleotide sequence ID" value="NZ_JAHWZX010000003.1"/>
</dbReference>
<evidence type="ECO:0000313" key="1">
    <source>
        <dbReference type="EMBL" id="MBW4330040.1"/>
    </source>
</evidence>
<protein>
    <submittedName>
        <fullName evidence="1">Uncharacterized protein</fullName>
    </submittedName>
</protein>
<comment type="caution">
    <text evidence="1">The sequence shown here is derived from an EMBL/GenBank/DDBJ whole genome shotgun (WGS) entry which is preliminary data.</text>
</comment>
<dbReference type="Proteomes" id="UP001197214">
    <property type="component" value="Unassembled WGS sequence"/>
</dbReference>
<evidence type="ECO:0000313" key="2">
    <source>
        <dbReference type="Proteomes" id="UP001197214"/>
    </source>
</evidence>
<organism evidence="1 2">
    <name type="scientific">Stakelama flava</name>
    <dbReference type="NCBI Taxonomy" id="2860338"/>
    <lineage>
        <taxon>Bacteria</taxon>
        <taxon>Pseudomonadati</taxon>
        <taxon>Pseudomonadota</taxon>
        <taxon>Alphaproteobacteria</taxon>
        <taxon>Sphingomonadales</taxon>
        <taxon>Sphingomonadaceae</taxon>
        <taxon>Stakelama</taxon>
    </lineage>
</organism>
<keyword evidence="2" id="KW-1185">Reference proteome</keyword>
<dbReference type="EMBL" id="JAHWZX010000003">
    <property type="protein sequence ID" value="MBW4330040.1"/>
    <property type="molecule type" value="Genomic_DNA"/>
</dbReference>
<sequence>MIPRALRSPVMAMARPARPREETAAVREAADAVRAETGLTAADPVASIIARRVVEAARAYLDEEMDPFVAALKEAQRRLEGCPFDTLATDATIDTLGLFVAARVQRLQARQGRMIPSQDDEAECGELWAGVQKTLWRRYLKALR</sequence>
<reference evidence="1 2" key="1">
    <citation type="submission" date="2021-07" db="EMBL/GenBank/DDBJ databases">
        <title>Stakelama flava sp. nov., a novel endophytic bacterium isolated from branch of Kandelia candel.</title>
        <authorList>
            <person name="Tuo L."/>
        </authorList>
    </citation>
    <scope>NUCLEOTIDE SEQUENCE [LARGE SCALE GENOMIC DNA]</scope>
    <source>
        <strain evidence="1 2">CBK3Z-3</strain>
    </source>
</reference>
<accession>A0ABS6XIM1</accession>
<gene>
    <name evidence="1" type="ORF">KY084_04025</name>
</gene>